<comment type="caution">
    <text evidence="1">The sequence shown here is derived from an EMBL/GenBank/DDBJ whole genome shotgun (WGS) entry which is preliminary data.</text>
</comment>
<name>A0ACC0BAL9_CATRO</name>
<sequence>MFLSSNDNATNNTEDSYRGQLLHDIEEISRALYLHKAPSKALHLPSEHHPSSSGEDVIQNLLHKDKKSSIWKWKPLKALTHIRDHQFNCCFFLHVHAIEDLPSNFNDLILCVNWKRKNEVLRTRPVRVFQGVAEFEETLMHQCTVYGNRNGPQNSVKYDPKLFLLNVSVIGAPALDIGKHWVDLARLLPLTFEELEEEKRTSGKWTTSFKLKGKANGAALNVSFGFSIFGDNPFHTSTFVKAADVTERSSVAKFADHGRSSNNALHRLGSVRRKSTDGYRHSSSRSLDLKFLDDVFSDGQPQLAQSISLLCQKLDEEKFGNKECEFFHEKPNSLGSDSAPSTGFSYKDTGNELDDTDFVVIDRGIESSVKDEMKVCDPYPVSESSVIETIDIEEIFKGDLGDIDENIRFNLKDALPAKNGCESARDSTDNENNEDREKCIDDDPPTVLQNLLSSKSAELSSSQNEGRSIEPENYLTPKPSYTLSKMVRSLSLDDVLDSVANEFLDMLGTEQIPEDTSLEGESESPRERLLREFEKECLGFGDLVLGLDAVEEQMEVDGISLTGNARVACSDDFDLSLVIQEAENEQRRVTQSLKRRRNTKMIENLETESLMQRWGLNEKAFQSSPCISSGAFGSPVYLPPEEPHVLSPLGEGLGSVVQTKGGGFIRSMNSLIFKSAKNGAKLILQVSKPVVLPALMGSTVMEILQCWTSGGAEKLFTQLNELMPLEDITGKTMQQVMAEASEEIIDRSRDHSFNMQKNHEESLFFDYFEDFSLSSFSHETTSNYVSLEDLVPLALANIEALSIEGLRIQSGLSDEEAPSSTRPEFPRNWTSLGETVNLTGGSSSFGVPPALQLLHVKRDECIDEVIKLALSLDQWIEFDRGDVGYKSETNEWMKTLAAYGAKFSDMDGAELSGHSGRVKLSGGVCGLLGDNFTLAFRLQLRDPFRDYEMVGASMLALAQVDRVCIPVQTAEMCRMKSGTDSNTKNDEPNGELIHSRISQEMEEEGIHAPVVHQFKISEVHVAGMTFEPNDNQPPFCTRRQLQSGPRWLLSNGMTKMGKKRFSSSNSIIKSSSQMLRKQSQNILWSISSQAQCATDRWKELAALNIHVRNPDIIFSNEPV</sequence>
<evidence type="ECO:0000313" key="1">
    <source>
        <dbReference type="EMBL" id="KAI5669657.1"/>
    </source>
</evidence>
<evidence type="ECO:0000313" key="2">
    <source>
        <dbReference type="Proteomes" id="UP001060085"/>
    </source>
</evidence>
<organism evidence="1 2">
    <name type="scientific">Catharanthus roseus</name>
    <name type="common">Madagascar periwinkle</name>
    <name type="synonym">Vinca rosea</name>
    <dbReference type="NCBI Taxonomy" id="4058"/>
    <lineage>
        <taxon>Eukaryota</taxon>
        <taxon>Viridiplantae</taxon>
        <taxon>Streptophyta</taxon>
        <taxon>Embryophyta</taxon>
        <taxon>Tracheophyta</taxon>
        <taxon>Spermatophyta</taxon>
        <taxon>Magnoliopsida</taxon>
        <taxon>eudicotyledons</taxon>
        <taxon>Gunneridae</taxon>
        <taxon>Pentapetalae</taxon>
        <taxon>asterids</taxon>
        <taxon>lamiids</taxon>
        <taxon>Gentianales</taxon>
        <taxon>Apocynaceae</taxon>
        <taxon>Rauvolfioideae</taxon>
        <taxon>Vinceae</taxon>
        <taxon>Catharanthinae</taxon>
        <taxon>Catharanthus</taxon>
    </lineage>
</organism>
<keyword evidence="2" id="KW-1185">Reference proteome</keyword>
<reference evidence="2" key="1">
    <citation type="journal article" date="2023" name="Nat. Plants">
        <title>Single-cell RNA sequencing provides a high-resolution roadmap for understanding the multicellular compartmentation of specialized metabolism.</title>
        <authorList>
            <person name="Sun S."/>
            <person name="Shen X."/>
            <person name="Li Y."/>
            <person name="Li Y."/>
            <person name="Wang S."/>
            <person name="Li R."/>
            <person name="Zhang H."/>
            <person name="Shen G."/>
            <person name="Guo B."/>
            <person name="Wei J."/>
            <person name="Xu J."/>
            <person name="St-Pierre B."/>
            <person name="Chen S."/>
            <person name="Sun C."/>
        </authorList>
    </citation>
    <scope>NUCLEOTIDE SEQUENCE [LARGE SCALE GENOMIC DNA]</scope>
</reference>
<accession>A0ACC0BAL9</accession>
<proteinExistence type="predicted"/>
<protein>
    <submittedName>
        <fullName evidence="1">Uncharacterized protein</fullName>
    </submittedName>
</protein>
<dbReference type="EMBL" id="CM044704">
    <property type="protein sequence ID" value="KAI5669657.1"/>
    <property type="molecule type" value="Genomic_DNA"/>
</dbReference>
<dbReference type="Proteomes" id="UP001060085">
    <property type="component" value="Linkage Group LG04"/>
</dbReference>
<gene>
    <name evidence="1" type="ORF">M9H77_19510</name>
</gene>